<dbReference type="PANTHER" id="PTHR33463:SF203">
    <property type="entry name" value="AAA+ ATPASE DOMAIN-CONTAINING PROTEIN"/>
    <property type="match status" value="1"/>
</dbReference>
<gene>
    <name evidence="3" type="ORF">HYC85_022300</name>
</gene>
<evidence type="ECO:0000256" key="1">
    <source>
        <dbReference type="ARBA" id="ARBA00022821"/>
    </source>
</evidence>
<dbReference type="PANTHER" id="PTHR33463">
    <property type="entry name" value="NB-ARC DOMAIN-CONTAINING PROTEIN-RELATED"/>
    <property type="match status" value="1"/>
</dbReference>
<reference evidence="3 4" key="2">
    <citation type="submission" date="2020-07" db="EMBL/GenBank/DDBJ databases">
        <title>Genome assembly of wild tea tree DASZ reveals pedigree and selection history of tea varieties.</title>
        <authorList>
            <person name="Zhang W."/>
        </authorList>
    </citation>
    <scope>NUCLEOTIDE SEQUENCE [LARGE SCALE GENOMIC DNA]</scope>
    <source>
        <strain evidence="4">cv. G240</strain>
        <tissue evidence="3">Leaf</tissue>
    </source>
</reference>
<keyword evidence="1" id="KW-0611">Plant defense</keyword>
<comment type="caution">
    <text evidence="3">The sequence shown here is derived from an EMBL/GenBank/DDBJ whole genome shotgun (WGS) entry which is preliminary data.</text>
</comment>
<dbReference type="Proteomes" id="UP000593564">
    <property type="component" value="Unassembled WGS sequence"/>
</dbReference>
<sequence>MPRRLTGDRPHFAQWGCDPHWRSDMAENIAYAILGRIGKYLVDPIVLRLGYLFCFNNNIENLKDQVQKLETMRDGVQVQVDAARRNVEIVGNDVEEWMTSVDNIREVADRIILEKTEIQKGCLNLKSRYALSRKATKRTQVAVELRQDGKC</sequence>
<keyword evidence="2" id="KW-0175">Coiled coil</keyword>
<dbReference type="EMBL" id="JACBKZ010000010">
    <property type="protein sequence ID" value="KAF5941133.1"/>
    <property type="molecule type" value="Genomic_DNA"/>
</dbReference>
<accession>A0A7J7GK17</accession>
<evidence type="ECO:0000256" key="2">
    <source>
        <dbReference type="SAM" id="Coils"/>
    </source>
</evidence>
<organism evidence="3 4">
    <name type="scientific">Camellia sinensis</name>
    <name type="common">Tea plant</name>
    <name type="synonym">Thea sinensis</name>
    <dbReference type="NCBI Taxonomy" id="4442"/>
    <lineage>
        <taxon>Eukaryota</taxon>
        <taxon>Viridiplantae</taxon>
        <taxon>Streptophyta</taxon>
        <taxon>Embryophyta</taxon>
        <taxon>Tracheophyta</taxon>
        <taxon>Spermatophyta</taxon>
        <taxon>Magnoliopsida</taxon>
        <taxon>eudicotyledons</taxon>
        <taxon>Gunneridae</taxon>
        <taxon>Pentapetalae</taxon>
        <taxon>asterids</taxon>
        <taxon>Ericales</taxon>
        <taxon>Theaceae</taxon>
        <taxon>Camellia</taxon>
    </lineage>
</organism>
<feature type="coiled-coil region" evidence="2">
    <location>
        <begin position="52"/>
        <end position="86"/>
    </location>
</feature>
<reference evidence="4" key="1">
    <citation type="journal article" date="2020" name="Nat. Commun.">
        <title>Genome assembly of wild tea tree DASZ reveals pedigree and selection history of tea varieties.</title>
        <authorList>
            <person name="Zhang W."/>
            <person name="Zhang Y."/>
            <person name="Qiu H."/>
            <person name="Guo Y."/>
            <person name="Wan H."/>
            <person name="Zhang X."/>
            <person name="Scossa F."/>
            <person name="Alseekh S."/>
            <person name="Zhang Q."/>
            <person name="Wang P."/>
            <person name="Xu L."/>
            <person name="Schmidt M.H."/>
            <person name="Jia X."/>
            <person name="Li D."/>
            <person name="Zhu A."/>
            <person name="Guo F."/>
            <person name="Chen W."/>
            <person name="Ni D."/>
            <person name="Usadel B."/>
            <person name="Fernie A.R."/>
            <person name="Wen W."/>
        </authorList>
    </citation>
    <scope>NUCLEOTIDE SEQUENCE [LARGE SCALE GENOMIC DNA]</scope>
    <source>
        <strain evidence="4">cv. G240</strain>
    </source>
</reference>
<evidence type="ECO:0000313" key="3">
    <source>
        <dbReference type="EMBL" id="KAF5941133.1"/>
    </source>
</evidence>
<protein>
    <submittedName>
        <fullName evidence="3">Uncharacterized protein</fullName>
    </submittedName>
</protein>
<keyword evidence="4" id="KW-1185">Reference proteome</keyword>
<name>A0A7J7GK17_CAMSI</name>
<dbReference type="AlphaFoldDB" id="A0A7J7GK17"/>
<dbReference type="InterPro" id="IPR050905">
    <property type="entry name" value="Plant_NBS-LRR"/>
</dbReference>
<proteinExistence type="predicted"/>
<evidence type="ECO:0000313" key="4">
    <source>
        <dbReference type="Proteomes" id="UP000593564"/>
    </source>
</evidence>